<comment type="caution">
    <text evidence="1">The sequence shown here is derived from an EMBL/GenBank/DDBJ whole genome shotgun (WGS) entry which is preliminary data.</text>
</comment>
<dbReference type="Proteomes" id="UP000789366">
    <property type="component" value="Unassembled WGS sequence"/>
</dbReference>
<reference evidence="1" key="1">
    <citation type="submission" date="2021-06" db="EMBL/GenBank/DDBJ databases">
        <authorList>
            <person name="Kallberg Y."/>
            <person name="Tangrot J."/>
            <person name="Rosling A."/>
        </authorList>
    </citation>
    <scope>NUCLEOTIDE SEQUENCE</scope>
    <source>
        <strain evidence="1">28 12/20/2015</strain>
    </source>
</reference>
<evidence type="ECO:0000313" key="1">
    <source>
        <dbReference type="EMBL" id="CAG8444592.1"/>
    </source>
</evidence>
<protein>
    <submittedName>
        <fullName evidence="1">69_t:CDS:1</fullName>
    </submittedName>
</protein>
<organism evidence="1 2">
    <name type="scientific">Cetraspora pellucida</name>
    <dbReference type="NCBI Taxonomy" id="1433469"/>
    <lineage>
        <taxon>Eukaryota</taxon>
        <taxon>Fungi</taxon>
        <taxon>Fungi incertae sedis</taxon>
        <taxon>Mucoromycota</taxon>
        <taxon>Glomeromycotina</taxon>
        <taxon>Glomeromycetes</taxon>
        <taxon>Diversisporales</taxon>
        <taxon>Gigasporaceae</taxon>
        <taxon>Cetraspora</taxon>
    </lineage>
</organism>
<evidence type="ECO:0000313" key="2">
    <source>
        <dbReference type="Proteomes" id="UP000789366"/>
    </source>
</evidence>
<accession>A0ACA9K037</accession>
<gene>
    <name evidence="1" type="ORF">SPELUC_LOCUS415</name>
</gene>
<name>A0ACA9K037_9GLOM</name>
<dbReference type="EMBL" id="CAJVPW010000144">
    <property type="protein sequence ID" value="CAG8444592.1"/>
    <property type="molecule type" value="Genomic_DNA"/>
</dbReference>
<keyword evidence="2" id="KW-1185">Reference proteome</keyword>
<sequence length="189" mass="21558">MGIIITNETIVPINIVAIHNLPMYINYSKYMCLLPGKAVRIPCKRKPTRFFIWMYSGPKSEITDTKLTTLCAARNIISAISMGLSEAKHFIAERILDMAAITIQNSVMHTIVDQLIMEAESYAFTTIANTCADKMFLDKRTDRKHMKTKWVFNSRSKTIKVQGGPVLYVTDRYKELIDGKFELELGKLE</sequence>
<proteinExistence type="predicted"/>